<dbReference type="EMBL" id="MU167285">
    <property type="protein sequence ID" value="KAG0144948.1"/>
    <property type="molecule type" value="Genomic_DNA"/>
</dbReference>
<sequence length="80" mass="9163">PQATDQLTKRVKQAWELWYYQKVSVEECAERMGIKPASVATYIGRAAMTLGEVVEDRERLKELVVTYGLCRRLKVNLGAF</sequence>
<evidence type="ECO:0000259" key="1">
    <source>
        <dbReference type="Pfam" id="PF08281"/>
    </source>
</evidence>
<accession>A0A9P6NJ34</accession>
<dbReference type="Proteomes" id="UP000886653">
    <property type="component" value="Unassembled WGS sequence"/>
</dbReference>
<feature type="non-terminal residue" evidence="2">
    <location>
        <position position="1"/>
    </location>
</feature>
<dbReference type="Pfam" id="PF08281">
    <property type="entry name" value="Sigma70_r4_2"/>
    <property type="match status" value="1"/>
</dbReference>
<comment type="caution">
    <text evidence="2">The sequence shown here is derived from an EMBL/GenBank/DDBJ whole genome shotgun (WGS) entry which is preliminary data.</text>
</comment>
<evidence type="ECO:0000313" key="3">
    <source>
        <dbReference type="Proteomes" id="UP000886653"/>
    </source>
</evidence>
<evidence type="ECO:0000313" key="2">
    <source>
        <dbReference type="EMBL" id="KAG0144948.1"/>
    </source>
</evidence>
<dbReference type="InterPro" id="IPR036388">
    <property type="entry name" value="WH-like_DNA-bd_sf"/>
</dbReference>
<reference evidence="2" key="1">
    <citation type="submission" date="2013-11" db="EMBL/GenBank/DDBJ databases">
        <title>Genome sequence of the fusiform rust pathogen reveals effectors for host alternation and coevolution with pine.</title>
        <authorList>
            <consortium name="DOE Joint Genome Institute"/>
            <person name="Smith K."/>
            <person name="Pendleton A."/>
            <person name="Kubisiak T."/>
            <person name="Anderson C."/>
            <person name="Salamov A."/>
            <person name="Aerts A."/>
            <person name="Riley R."/>
            <person name="Clum A."/>
            <person name="Lindquist E."/>
            <person name="Ence D."/>
            <person name="Campbell M."/>
            <person name="Kronenberg Z."/>
            <person name="Feau N."/>
            <person name="Dhillon B."/>
            <person name="Hamelin R."/>
            <person name="Burleigh J."/>
            <person name="Smith J."/>
            <person name="Yandell M."/>
            <person name="Nelson C."/>
            <person name="Grigoriev I."/>
            <person name="Davis J."/>
        </authorList>
    </citation>
    <scope>NUCLEOTIDE SEQUENCE</scope>
    <source>
        <strain evidence="2">G11</strain>
    </source>
</reference>
<dbReference type="InterPro" id="IPR013249">
    <property type="entry name" value="RNA_pol_sigma70_r4_t2"/>
</dbReference>
<dbReference type="InterPro" id="IPR013324">
    <property type="entry name" value="RNA_pol_sigma_r3/r4-like"/>
</dbReference>
<name>A0A9P6NJ34_9BASI</name>
<dbReference type="AlphaFoldDB" id="A0A9P6NJ34"/>
<organism evidence="2 3">
    <name type="scientific">Cronartium quercuum f. sp. fusiforme G11</name>
    <dbReference type="NCBI Taxonomy" id="708437"/>
    <lineage>
        <taxon>Eukaryota</taxon>
        <taxon>Fungi</taxon>
        <taxon>Dikarya</taxon>
        <taxon>Basidiomycota</taxon>
        <taxon>Pucciniomycotina</taxon>
        <taxon>Pucciniomycetes</taxon>
        <taxon>Pucciniales</taxon>
        <taxon>Coleosporiaceae</taxon>
        <taxon>Cronartium</taxon>
    </lineage>
</organism>
<dbReference type="Gene3D" id="1.10.10.10">
    <property type="entry name" value="Winged helix-like DNA-binding domain superfamily/Winged helix DNA-binding domain"/>
    <property type="match status" value="1"/>
</dbReference>
<dbReference type="GO" id="GO:0016987">
    <property type="term" value="F:sigma factor activity"/>
    <property type="evidence" value="ECO:0007669"/>
    <property type="project" value="InterPro"/>
</dbReference>
<feature type="non-terminal residue" evidence="2">
    <location>
        <position position="80"/>
    </location>
</feature>
<dbReference type="SUPFAM" id="SSF88659">
    <property type="entry name" value="Sigma3 and sigma4 domains of RNA polymerase sigma factors"/>
    <property type="match status" value="1"/>
</dbReference>
<protein>
    <recommendedName>
        <fullName evidence="1">RNA polymerase sigma factor 70 region 4 type 2 domain-containing protein</fullName>
    </recommendedName>
</protein>
<dbReference type="GO" id="GO:0006352">
    <property type="term" value="P:DNA-templated transcription initiation"/>
    <property type="evidence" value="ECO:0007669"/>
    <property type="project" value="InterPro"/>
</dbReference>
<feature type="domain" description="RNA polymerase sigma factor 70 region 4 type 2" evidence="1">
    <location>
        <begin position="3"/>
        <end position="47"/>
    </location>
</feature>
<proteinExistence type="predicted"/>
<dbReference type="OrthoDB" id="10391303at2759"/>
<keyword evidence="3" id="KW-1185">Reference proteome</keyword>
<gene>
    <name evidence="2" type="ORF">CROQUDRAFT_30897</name>
</gene>
<dbReference type="GO" id="GO:0003677">
    <property type="term" value="F:DNA binding"/>
    <property type="evidence" value="ECO:0007669"/>
    <property type="project" value="InterPro"/>
</dbReference>